<dbReference type="RefSeq" id="WP_091346759.1">
    <property type="nucleotide sequence ID" value="NZ_FMAQ01000002.1"/>
</dbReference>
<evidence type="ECO:0000256" key="4">
    <source>
        <dbReference type="ARBA" id="ARBA00022679"/>
    </source>
</evidence>
<dbReference type="UniPathway" id="UPA00068">
    <property type="reaction ID" value="UER00107"/>
</dbReference>
<feature type="domain" description="Aspartate/glutamate/uridylate kinase" evidence="10">
    <location>
        <begin position="4"/>
        <end position="235"/>
    </location>
</feature>
<feature type="site" description="Transition state stabilizer" evidence="9">
    <location>
        <position position="216"/>
    </location>
</feature>
<evidence type="ECO:0000256" key="6">
    <source>
        <dbReference type="ARBA" id="ARBA00022777"/>
    </source>
</evidence>
<evidence type="ECO:0000256" key="2">
    <source>
        <dbReference type="ARBA" id="ARBA00022571"/>
    </source>
</evidence>
<dbReference type="AlphaFoldDB" id="A0A1C3ZSH2"/>
<comment type="catalytic activity">
    <reaction evidence="8 9">
        <text>N-acetyl-L-glutamate + ATP = N-acetyl-L-glutamyl 5-phosphate + ADP</text>
        <dbReference type="Rhea" id="RHEA:14629"/>
        <dbReference type="ChEBI" id="CHEBI:30616"/>
        <dbReference type="ChEBI" id="CHEBI:44337"/>
        <dbReference type="ChEBI" id="CHEBI:57936"/>
        <dbReference type="ChEBI" id="CHEBI:456216"/>
        <dbReference type="EC" id="2.7.2.8"/>
    </reaction>
</comment>
<dbReference type="PANTHER" id="PTHR23342">
    <property type="entry name" value="N-ACETYLGLUTAMATE SYNTHASE"/>
    <property type="match status" value="1"/>
</dbReference>
<evidence type="ECO:0000256" key="8">
    <source>
        <dbReference type="ARBA" id="ARBA00048141"/>
    </source>
</evidence>
<comment type="pathway">
    <text evidence="1 9">Amino-acid biosynthesis; L-arginine biosynthesis; N(2)-acetyl-L-ornithine from L-glutamate: step 2/4.</text>
</comment>
<dbReference type="Gene3D" id="3.40.1160.10">
    <property type="entry name" value="Acetylglutamate kinase-like"/>
    <property type="match status" value="1"/>
</dbReference>
<keyword evidence="12" id="KW-1185">Reference proteome</keyword>
<evidence type="ECO:0000256" key="5">
    <source>
        <dbReference type="ARBA" id="ARBA00022741"/>
    </source>
</evidence>
<evidence type="ECO:0000256" key="1">
    <source>
        <dbReference type="ARBA" id="ARBA00004828"/>
    </source>
</evidence>
<dbReference type="GO" id="GO:0005524">
    <property type="term" value="F:ATP binding"/>
    <property type="evidence" value="ECO:0007669"/>
    <property type="project" value="UniProtKB-UniRule"/>
</dbReference>
<dbReference type="InterPro" id="IPR001048">
    <property type="entry name" value="Asp/Glu/Uridylate_kinase"/>
</dbReference>
<feature type="binding site" evidence="9">
    <location>
        <begin position="43"/>
        <end position="44"/>
    </location>
    <ligand>
        <name>substrate</name>
    </ligand>
</feature>
<organism evidence="11 12">
    <name type="scientific">Gilliamella bombicola</name>
    <dbReference type="NCBI Taxonomy" id="1798182"/>
    <lineage>
        <taxon>Bacteria</taxon>
        <taxon>Pseudomonadati</taxon>
        <taxon>Pseudomonadota</taxon>
        <taxon>Gammaproteobacteria</taxon>
        <taxon>Orbales</taxon>
        <taxon>Orbaceae</taxon>
        <taxon>Gilliamella</taxon>
    </lineage>
</organism>
<keyword evidence="2 9" id="KW-0055">Arginine biosynthesis</keyword>
<keyword evidence="9" id="KW-0963">Cytoplasm</keyword>
<evidence type="ECO:0000256" key="7">
    <source>
        <dbReference type="ARBA" id="ARBA00022840"/>
    </source>
</evidence>
<keyword evidence="3 9" id="KW-0028">Amino-acid biosynthesis</keyword>
<accession>A0A1C3ZSH2</accession>
<comment type="function">
    <text evidence="9">Catalyzes the ATP-dependent phosphorylation of N-acetyl-L-glutamate.</text>
</comment>
<keyword evidence="6 9" id="KW-0418">Kinase</keyword>
<feature type="site" description="Transition state stabilizer" evidence="9">
    <location>
        <position position="7"/>
    </location>
</feature>
<dbReference type="GO" id="GO:0042450">
    <property type="term" value="P:L-arginine biosynthetic process via ornithine"/>
    <property type="evidence" value="ECO:0007669"/>
    <property type="project" value="UniProtKB-UniRule"/>
</dbReference>
<dbReference type="SUPFAM" id="SSF53633">
    <property type="entry name" value="Carbamate kinase-like"/>
    <property type="match status" value="1"/>
</dbReference>
<dbReference type="InterPro" id="IPR036393">
    <property type="entry name" value="AceGlu_kinase-like_sf"/>
</dbReference>
<dbReference type="STRING" id="1798182.GA0061081_10274"/>
<proteinExistence type="inferred from homology"/>
<feature type="binding site" evidence="9">
    <location>
        <position position="65"/>
    </location>
    <ligand>
        <name>substrate</name>
    </ligand>
</feature>
<keyword evidence="5 9" id="KW-0547">Nucleotide-binding</keyword>
<dbReference type="Proteomes" id="UP000199670">
    <property type="component" value="Unassembled WGS sequence"/>
</dbReference>
<dbReference type="Pfam" id="PF00696">
    <property type="entry name" value="AA_kinase"/>
    <property type="match status" value="1"/>
</dbReference>
<dbReference type="PANTHER" id="PTHR23342:SF0">
    <property type="entry name" value="N-ACETYLGLUTAMATE SYNTHASE, MITOCHONDRIAL"/>
    <property type="match status" value="1"/>
</dbReference>
<comment type="similarity">
    <text evidence="9">Belongs to the acetylglutamate kinase family. ArgB subfamily.</text>
</comment>
<dbReference type="EC" id="2.7.2.8" evidence="9"/>
<dbReference type="PIRSF" id="PIRSF000728">
    <property type="entry name" value="NAGK"/>
    <property type="match status" value="1"/>
</dbReference>
<gene>
    <name evidence="9" type="primary">argB</name>
    <name evidence="11" type="ORF">GA0061081_10274</name>
</gene>
<keyword evidence="7 9" id="KW-0067">ATP-binding</keyword>
<sequence length="259" mass="27541">MKPLIIKLGGVLLDNKDALSKLFVVIREYKKNFQRSLIIVHGGGTVVDSLMDRLSLPVVRRNGLRVTPADQIDVIVGSLAGSANTTLLSEAKKQQIASVGLCLADGNSVEVKQISEDLGYVGEAKTGDPTLINLLVNAGYLPIVSSIGITEEGQMMNVNADHAAVALAKTLNADLILLSDVVGVLDENKQRIESLTQSQADQLIAKGIITEGMLVKVNSAFEAAKALGRPIAIASWKESDQLIQLFNGQSDTTGTRIIA</sequence>
<evidence type="ECO:0000259" key="10">
    <source>
        <dbReference type="Pfam" id="PF00696"/>
    </source>
</evidence>
<feature type="binding site" evidence="9">
    <location>
        <position position="157"/>
    </location>
    <ligand>
        <name>substrate</name>
    </ligand>
</feature>
<dbReference type="EMBL" id="FMAQ01000002">
    <property type="protein sequence ID" value="SCB85329.1"/>
    <property type="molecule type" value="Genomic_DNA"/>
</dbReference>
<keyword evidence="4 9" id="KW-0808">Transferase</keyword>
<dbReference type="GO" id="GO:0005737">
    <property type="term" value="C:cytoplasm"/>
    <property type="evidence" value="ECO:0007669"/>
    <property type="project" value="UniProtKB-SubCell"/>
</dbReference>
<evidence type="ECO:0000313" key="11">
    <source>
        <dbReference type="EMBL" id="SCB85329.1"/>
    </source>
</evidence>
<comment type="subcellular location">
    <subcellularLocation>
        <location evidence="9">Cytoplasm</location>
    </subcellularLocation>
</comment>
<dbReference type="InterPro" id="IPR037528">
    <property type="entry name" value="ArgB"/>
</dbReference>
<dbReference type="NCBIfam" id="TIGR00761">
    <property type="entry name" value="argB"/>
    <property type="match status" value="1"/>
</dbReference>
<dbReference type="HAMAP" id="MF_00082">
    <property type="entry name" value="ArgB"/>
    <property type="match status" value="1"/>
</dbReference>
<evidence type="ECO:0000313" key="12">
    <source>
        <dbReference type="Proteomes" id="UP000199670"/>
    </source>
</evidence>
<evidence type="ECO:0000256" key="3">
    <source>
        <dbReference type="ARBA" id="ARBA00022605"/>
    </source>
</evidence>
<dbReference type="GO" id="GO:0003991">
    <property type="term" value="F:acetylglutamate kinase activity"/>
    <property type="evidence" value="ECO:0007669"/>
    <property type="project" value="UniProtKB-UniRule"/>
</dbReference>
<dbReference type="OrthoDB" id="5915023at2"/>
<reference evidence="12" key="1">
    <citation type="submission" date="2016-08" db="EMBL/GenBank/DDBJ databases">
        <authorList>
            <person name="Varghese N."/>
            <person name="Submissions Spin"/>
        </authorList>
    </citation>
    <scope>NUCLEOTIDE SEQUENCE [LARGE SCALE GENOMIC DNA]</scope>
    <source>
        <strain evidence="12">R-53248</strain>
    </source>
</reference>
<name>A0A1C3ZSH2_9GAMM</name>
<evidence type="ECO:0000256" key="9">
    <source>
        <dbReference type="HAMAP-Rule" id="MF_00082"/>
    </source>
</evidence>
<protein>
    <recommendedName>
        <fullName evidence="9">Acetylglutamate kinase</fullName>
        <ecNumber evidence="9">2.7.2.8</ecNumber>
    </recommendedName>
    <alternativeName>
        <fullName evidence="9">N-acetyl-L-glutamate 5-phosphotransferase</fullName>
    </alternativeName>
    <alternativeName>
        <fullName evidence="9">NAG kinase</fullName>
        <shortName evidence="9">NAGK</shortName>
    </alternativeName>
</protein>
<dbReference type="InterPro" id="IPR004662">
    <property type="entry name" value="AcgluKinase_fam"/>
</dbReference>